<sequence length="210" mass="22578">MIVVKRDPEKFGAKVLLFPSIFGPSYIDTEQVLSVSKHVLTNLNASKYMKLIPRVVENSELKLLFRTTLESWPDNSWCIRASLFGSFGQLDGTAGVVSGTDNVLIKYSRSADGLTWYQNVTNALTGSYLSSFAHTSGPMTGWGTGTECDSNCSGTIATQVYKNTTIKLASADASFIKTLSTSGGTTYSGLKMSADGKTLTIDKISVPAMV</sequence>
<evidence type="ECO:0000313" key="1">
    <source>
        <dbReference type="EMBL" id="KAF4614387.1"/>
    </source>
</evidence>
<name>A0A8H4QNG7_9HELO</name>
<proteinExistence type="predicted"/>
<reference evidence="1 2" key="1">
    <citation type="submission" date="2020-03" db="EMBL/GenBank/DDBJ databases">
        <title>Draft Genome Sequence of Cudoniella acicularis.</title>
        <authorList>
            <person name="Buettner E."/>
            <person name="Kellner H."/>
        </authorList>
    </citation>
    <scope>NUCLEOTIDE SEQUENCE [LARGE SCALE GENOMIC DNA]</scope>
    <source>
        <strain evidence="1 2">DSM 108380</strain>
    </source>
</reference>
<comment type="caution">
    <text evidence="1">The sequence shown here is derived from an EMBL/GenBank/DDBJ whole genome shotgun (WGS) entry which is preliminary data.</text>
</comment>
<gene>
    <name evidence="1" type="ORF">G7Y89_g15350</name>
</gene>
<keyword evidence="2" id="KW-1185">Reference proteome</keyword>
<dbReference type="EMBL" id="JAAMPI010002348">
    <property type="protein sequence ID" value="KAF4614387.1"/>
    <property type="molecule type" value="Genomic_DNA"/>
</dbReference>
<evidence type="ECO:0000313" key="2">
    <source>
        <dbReference type="Proteomes" id="UP000566819"/>
    </source>
</evidence>
<accession>A0A8H4QNG7</accession>
<organism evidence="1 2">
    <name type="scientific">Cudoniella acicularis</name>
    <dbReference type="NCBI Taxonomy" id="354080"/>
    <lineage>
        <taxon>Eukaryota</taxon>
        <taxon>Fungi</taxon>
        <taxon>Dikarya</taxon>
        <taxon>Ascomycota</taxon>
        <taxon>Pezizomycotina</taxon>
        <taxon>Leotiomycetes</taxon>
        <taxon>Helotiales</taxon>
        <taxon>Tricladiaceae</taxon>
        <taxon>Cudoniella</taxon>
    </lineage>
</organism>
<dbReference type="OrthoDB" id="5086500at2759"/>
<dbReference type="Proteomes" id="UP000566819">
    <property type="component" value="Unassembled WGS sequence"/>
</dbReference>
<protein>
    <submittedName>
        <fullName evidence="1">Uncharacterized protein</fullName>
    </submittedName>
</protein>
<dbReference type="AlphaFoldDB" id="A0A8H4QNG7"/>